<dbReference type="InterPro" id="IPR006935">
    <property type="entry name" value="Helicase/UvrB_N"/>
</dbReference>
<dbReference type="SMART" id="SM00487">
    <property type="entry name" value="DEXDc"/>
    <property type="match status" value="1"/>
</dbReference>
<dbReference type="Pfam" id="PF04851">
    <property type="entry name" value="ResIII"/>
    <property type="match status" value="1"/>
</dbReference>
<accession>J9GEE4</accession>
<dbReference type="Gene3D" id="3.40.50.300">
    <property type="entry name" value="P-loop containing nucleotide triphosphate hydrolases"/>
    <property type="match status" value="2"/>
</dbReference>
<feature type="domain" description="Helicase C-terminal" evidence="2">
    <location>
        <begin position="234"/>
        <end position="331"/>
    </location>
</feature>
<dbReference type="GO" id="GO:0005524">
    <property type="term" value="F:ATP binding"/>
    <property type="evidence" value="ECO:0007669"/>
    <property type="project" value="InterPro"/>
</dbReference>
<protein>
    <submittedName>
        <fullName evidence="3">Helicase protein</fullName>
    </submittedName>
</protein>
<organism evidence="3">
    <name type="scientific">gut metagenome</name>
    <dbReference type="NCBI Taxonomy" id="749906"/>
    <lineage>
        <taxon>unclassified sequences</taxon>
        <taxon>metagenomes</taxon>
        <taxon>organismal metagenomes</taxon>
    </lineage>
</organism>
<keyword evidence="3" id="KW-0067">ATP-binding</keyword>
<dbReference type="GO" id="GO:0004386">
    <property type="term" value="F:helicase activity"/>
    <property type="evidence" value="ECO:0007669"/>
    <property type="project" value="UniProtKB-KW"/>
</dbReference>
<gene>
    <name evidence="3" type="ORF">EVA_14145</name>
</gene>
<sequence length="331" mass="37268">MEYKLRDYQQQAVETAVRFFGSPTKRNGIIVLPTGAGKSLVIANIAYRLDAPVIIFQPSREILEQNYNKLCSYGALGAGIFSASFNRREVCKITFATIGSVKNYTDYFRRFRYVIIDECHYVNAESGMYRDFIAATGCKVLGLTATPYRLYSSRFYGSMLRFLTRTRPRIFDDVLYYVDVATLLQRGYLAQMNYYQLNMINQATLRVNSTGADYTDASVRRAYAEAKFNDSLVNIIQRLLVAGRTSILVFTRFIEEAEHLVESCSGKAAVVSGNTPKAKREAILSAFKSKRLHVVANVGVLTTGFDFPELATVVLARPTMSLHSITNVRSR</sequence>
<dbReference type="GO" id="GO:0005829">
    <property type="term" value="C:cytosol"/>
    <property type="evidence" value="ECO:0007669"/>
    <property type="project" value="TreeGrafter"/>
</dbReference>
<comment type="caution">
    <text evidence="3">The sequence shown here is derived from an EMBL/GenBank/DDBJ whole genome shotgun (WGS) entry which is preliminary data.</text>
</comment>
<dbReference type="InterPro" id="IPR027417">
    <property type="entry name" value="P-loop_NTPase"/>
</dbReference>
<feature type="non-terminal residue" evidence="3">
    <location>
        <position position="331"/>
    </location>
</feature>
<dbReference type="InterPro" id="IPR001650">
    <property type="entry name" value="Helicase_C-like"/>
</dbReference>
<dbReference type="PROSITE" id="PS51194">
    <property type="entry name" value="HELICASE_CTER"/>
    <property type="match status" value="1"/>
</dbReference>
<dbReference type="GO" id="GO:0003677">
    <property type="term" value="F:DNA binding"/>
    <property type="evidence" value="ECO:0007669"/>
    <property type="project" value="InterPro"/>
</dbReference>
<dbReference type="SUPFAM" id="SSF52540">
    <property type="entry name" value="P-loop containing nucleoside triphosphate hydrolases"/>
    <property type="match status" value="1"/>
</dbReference>
<evidence type="ECO:0000313" key="3">
    <source>
        <dbReference type="EMBL" id="EJW97739.1"/>
    </source>
</evidence>
<dbReference type="InterPro" id="IPR050742">
    <property type="entry name" value="Helicase_Restrict-Modif_Enz"/>
</dbReference>
<dbReference type="PROSITE" id="PS51192">
    <property type="entry name" value="HELICASE_ATP_BIND_1"/>
    <property type="match status" value="1"/>
</dbReference>
<name>J9GEE4_9ZZZZ</name>
<dbReference type="Pfam" id="PF00271">
    <property type="entry name" value="Helicase_C"/>
    <property type="match status" value="1"/>
</dbReference>
<reference evidence="3" key="1">
    <citation type="journal article" date="2012" name="PLoS ONE">
        <title>Gene sets for utilization of primary and secondary nutrition supplies in the distal gut of endangered iberian lynx.</title>
        <authorList>
            <person name="Alcaide M."/>
            <person name="Messina E."/>
            <person name="Richter M."/>
            <person name="Bargiela R."/>
            <person name="Peplies J."/>
            <person name="Huws S.A."/>
            <person name="Newbold C.J."/>
            <person name="Golyshin P.N."/>
            <person name="Simon M.A."/>
            <person name="Lopez G."/>
            <person name="Yakimov M.M."/>
            <person name="Ferrer M."/>
        </authorList>
    </citation>
    <scope>NUCLEOTIDE SEQUENCE</scope>
</reference>
<keyword evidence="3" id="KW-0347">Helicase</keyword>
<dbReference type="PANTHER" id="PTHR47396">
    <property type="entry name" value="TYPE I RESTRICTION ENZYME ECOKI R PROTEIN"/>
    <property type="match status" value="1"/>
</dbReference>
<keyword evidence="3" id="KW-0547">Nucleotide-binding</keyword>
<keyword evidence="3" id="KW-0378">Hydrolase</keyword>
<dbReference type="PANTHER" id="PTHR47396:SF1">
    <property type="entry name" value="ATP-DEPENDENT HELICASE IRC3-RELATED"/>
    <property type="match status" value="1"/>
</dbReference>
<dbReference type="InterPro" id="IPR014001">
    <property type="entry name" value="Helicase_ATP-bd"/>
</dbReference>
<dbReference type="EMBL" id="AMCI01004613">
    <property type="protein sequence ID" value="EJW97739.1"/>
    <property type="molecule type" value="Genomic_DNA"/>
</dbReference>
<evidence type="ECO:0000259" key="2">
    <source>
        <dbReference type="PROSITE" id="PS51194"/>
    </source>
</evidence>
<evidence type="ECO:0000259" key="1">
    <source>
        <dbReference type="PROSITE" id="PS51192"/>
    </source>
</evidence>
<proteinExistence type="predicted"/>
<feature type="domain" description="Helicase ATP-binding" evidence="1">
    <location>
        <begin position="19"/>
        <end position="147"/>
    </location>
</feature>
<dbReference type="AlphaFoldDB" id="J9GEE4"/>
<dbReference type="GO" id="GO:0016787">
    <property type="term" value="F:hydrolase activity"/>
    <property type="evidence" value="ECO:0007669"/>
    <property type="project" value="InterPro"/>
</dbReference>